<dbReference type="PANTHER" id="PTHR12149">
    <property type="entry name" value="FRUCTOSAMINE 3 KINASE-RELATED PROTEIN"/>
    <property type="match status" value="1"/>
</dbReference>
<gene>
    <name evidence="3" type="ORF">K3152_05535</name>
</gene>
<dbReference type="EMBL" id="JAIGNK010000002">
    <property type="protein sequence ID" value="MBX7457700.1"/>
    <property type="molecule type" value="Genomic_DNA"/>
</dbReference>
<sequence>MSIAEDIVERLAGSPVVSQCRYAGGDIAGASEVRLADGRALVAKQGPVVDVEARMLEAMGRSDAPVPQVIGYGNDVLLIERLPNDGALSGRAWSSLAAALNALHAVTSDTYGWDEDYALRHVKVPNARKMKWAEFWGENRLLCHLPHLPPALAKRVEALASNLPDIVPGHPSASLVHGDLWGGNVLISGDAISGFIDPCAFYGDREVDAASLTVFDHPPPEFFETLELESGWQERQPVYRLWMWLLHVRLFGSGYVAAVDRDLALLGF</sequence>
<dbReference type="Proteomes" id="UP000783253">
    <property type="component" value="Unassembled WGS sequence"/>
</dbReference>
<keyword evidence="4" id="KW-1185">Reference proteome</keyword>
<evidence type="ECO:0000313" key="3">
    <source>
        <dbReference type="EMBL" id="MBX7457700.1"/>
    </source>
</evidence>
<dbReference type="PIRSF" id="PIRSF006221">
    <property type="entry name" value="Ketosamine-3-kinase"/>
    <property type="match status" value="1"/>
</dbReference>
<protein>
    <submittedName>
        <fullName evidence="3">Fructosamine kinase family protein</fullName>
    </submittedName>
</protein>
<evidence type="ECO:0000313" key="4">
    <source>
        <dbReference type="Proteomes" id="UP000783253"/>
    </source>
</evidence>
<dbReference type="Gene3D" id="1.10.510.10">
    <property type="entry name" value="Transferase(Phosphotransferase) domain 1"/>
    <property type="match status" value="1"/>
</dbReference>
<keyword evidence="2 3" id="KW-0418">Kinase</keyword>
<comment type="caution">
    <text evidence="3">The sequence shown here is derived from an EMBL/GenBank/DDBJ whole genome shotgun (WGS) entry which is preliminary data.</text>
</comment>
<accession>A0ABS7IW27</accession>
<name>A0ABS7IW27_9SPHN</name>
<dbReference type="Pfam" id="PF03881">
    <property type="entry name" value="Fructosamin_kin"/>
    <property type="match status" value="1"/>
</dbReference>
<dbReference type="InterPro" id="IPR011009">
    <property type="entry name" value="Kinase-like_dom_sf"/>
</dbReference>
<comment type="similarity">
    <text evidence="1 2">Belongs to the fructosamine kinase family.</text>
</comment>
<organism evidence="3 4">
    <name type="scientific">Qipengyuania polymorpha</name>
    <dbReference type="NCBI Taxonomy" id="2867234"/>
    <lineage>
        <taxon>Bacteria</taxon>
        <taxon>Pseudomonadati</taxon>
        <taxon>Pseudomonadota</taxon>
        <taxon>Alphaproteobacteria</taxon>
        <taxon>Sphingomonadales</taxon>
        <taxon>Erythrobacteraceae</taxon>
        <taxon>Qipengyuania</taxon>
    </lineage>
</organism>
<dbReference type="Gene3D" id="1.20.1270.240">
    <property type="match status" value="1"/>
</dbReference>
<dbReference type="PANTHER" id="PTHR12149:SF8">
    <property type="entry name" value="PROTEIN-RIBULOSAMINE 3-KINASE"/>
    <property type="match status" value="1"/>
</dbReference>
<dbReference type="Gene3D" id="3.30.200.20">
    <property type="entry name" value="Phosphorylase Kinase, domain 1"/>
    <property type="match status" value="1"/>
</dbReference>
<evidence type="ECO:0000256" key="1">
    <source>
        <dbReference type="ARBA" id="ARBA00009460"/>
    </source>
</evidence>
<proteinExistence type="inferred from homology"/>
<dbReference type="SUPFAM" id="SSF56112">
    <property type="entry name" value="Protein kinase-like (PK-like)"/>
    <property type="match status" value="1"/>
</dbReference>
<dbReference type="GO" id="GO:0016301">
    <property type="term" value="F:kinase activity"/>
    <property type="evidence" value="ECO:0007669"/>
    <property type="project" value="UniProtKB-KW"/>
</dbReference>
<keyword evidence="2" id="KW-0808">Transferase</keyword>
<evidence type="ECO:0000256" key="2">
    <source>
        <dbReference type="PIRNR" id="PIRNR006221"/>
    </source>
</evidence>
<reference evidence="3 4" key="1">
    <citation type="submission" date="2021-08" db="EMBL/GenBank/DDBJ databases">
        <title>Comparative Genomics Analysis of the Genus Qipengyuania Reveals Extensive Genetic Diversity and Metabolic Versatility, Including the Description of Fifteen Novel Species.</title>
        <authorList>
            <person name="Liu Y."/>
        </authorList>
    </citation>
    <scope>NUCLEOTIDE SEQUENCE [LARGE SCALE GENOMIC DNA]</scope>
    <source>
        <strain evidence="3 4">1NDH17</strain>
    </source>
</reference>
<dbReference type="RefSeq" id="WP_221573140.1">
    <property type="nucleotide sequence ID" value="NZ_JAIGNK010000002.1"/>
</dbReference>
<dbReference type="InterPro" id="IPR016477">
    <property type="entry name" value="Fructo-/Ketosamine-3-kinase"/>
</dbReference>